<dbReference type="GO" id="GO:0019867">
    <property type="term" value="C:outer membrane"/>
    <property type="evidence" value="ECO:0007669"/>
    <property type="project" value="InterPro"/>
</dbReference>
<keyword evidence="1" id="KW-0614">Plasmid</keyword>
<dbReference type="InterPro" id="IPR006315">
    <property type="entry name" value="OM_autotransptr_brl_dom"/>
</dbReference>
<dbReference type="Gene3D" id="2.40.128.130">
    <property type="entry name" value="Autotransporter beta-domain"/>
    <property type="match status" value="1"/>
</dbReference>
<protein>
    <submittedName>
        <fullName evidence="2">Uncharacterized protein</fullName>
    </submittedName>
</protein>
<name>A0A270NJP5_STEMA</name>
<proteinExistence type="predicted"/>
<organism evidence="2 3">
    <name type="scientific">Stenotrophomonas maltophilia</name>
    <name type="common">Pseudomonas maltophilia</name>
    <name type="synonym">Xanthomonas maltophilia</name>
    <dbReference type="NCBI Taxonomy" id="40324"/>
    <lineage>
        <taxon>Bacteria</taxon>
        <taxon>Pseudomonadati</taxon>
        <taxon>Pseudomonadota</taxon>
        <taxon>Gammaproteobacteria</taxon>
        <taxon>Lysobacterales</taxon>
        <taxon>Lysobacteraceae</taxon>
        <taxon>Stenotrophomonas</taxon>
        <taxon>Stenotrophomonas maltophilia group</taxon>
    </lineage>
</organism>
<dbReference type="RefSeq" id="WP_095377843.1">
    <property type="nucleotide sequence ID" value="NZ_NJGC01000009.1"/>
</dbReference>
<evidence type="ECO:0000313" key="2">
    <source>
        <dbReference type="EMBL" id="PAM71805.1"/>
    </source>
</evidence>
<dbReference type="InterPro" id="IPR036709">
    <property type="entry name" value="Autotransporte_beta_dom_sf"/>
</dbReference>
<dbReference type="EMBL" id="NJGC01000149">
    <property type="protein sequence ID" value="PAM64648.1"/>
    <property type="molecule type" value="Genomic_DNA"/>
</dbReference>
<dbReference type="Proteomes" id="UP000216433">
    <property type="component" value="Unassembled WGS sequence"/>
</dbReference>
<accession>A0A270NJP5</accession>
<reference evidence="2 3" key="1">
    <citation type="submission" date="2017-06" db="EMBL/GenBank/DDBJ databases">
        <title>Genome sequencing and assembly of Stenotrophomonas maltophilia DF07.</title>
        <authorList>
            <person name="Iyer R."/>
        </authorList>
    </citation>
    <scope>NUCLEOTIDE SEQUENCE [LARGE SCALE GENOMIC DNA]</scope>
    <source>
        <strain evidence="2 3">DF07</strain>
        <plasmid evidence="1">unnamed1</plasmid>
    </source>
</reference>
<evidence type="ECO:0000313" key="3">
    <source>
        <dbReference type="Proteomes" id="UP000216433"/>
    </source>
</evidence>
<sequence length="113" mass="12532">MGGQYEYFLFEDTDNGNWYLRSELTATPDPCDTDPTLPECGSPVEPPVEVLRPEPGAYLANLTAAQSMFRFGYHERNVGQNSGRGWARVDGSRTGFKAASRQLDVRATAKRCP</sequence>
<dbReference type="AlphaFoldDB" id="A0A270NJP5"/>
<dbReference type="EMBL" id="NJGC01000009">
    <property type="protein sequence ID" value="PAM71805.1"/>
    <property type="molecule type" value="Genomic_DNA"/>
</dbReference>
<comment type="caution">
    <text evidence="2">The sequence shown here is derived from an EMBL/GenBank/DDBJ whole genome shotgun (WGS) entry which is preliminary data.</text>
</comment>
<geneLocation type="plasmid" evidence="1">
    <name>unnamed1</name>
</geneLocation>
<gene>
    <name evidence="2" type="ORF">CEK00_09435</name>
    <name evidence="1" type="ORF">CEK00_21755</name>
</gene>
<evidence type="ECO:0000313" key="1">
    <source>
        <dbReference type="EMBL" id="PAM64648.1"/>
    </source>
</evidence>
<dbReference type="NCBIfam" id="TIGR01414">
    <property type="entry name" value="autotrans_barl"/>
    <property type="match status" value="1"/>
</dbReference>